<organism evidence="1">
    <name type="scientific">marine sediment metagenome</name>
    <dbReference type="NCBI Taxonomy" id="412755"/>
    <lineage>
        <taxon>unclassified sequences</taxon>
        <taxon>metagenomes</taxon>
        <taxon>ecological metagenomes</taxon>
    </lineage>
</organism>
<feature type="non-terminal residue" evidence="1">
    <location>
        <position position="1"/>
    </location>
</feature>
<protein>
    <submittedName>
        <fullName evidence="1">Uncharacterized protein</fullName>
    </submittedName>
</protein>
<evidence type="ECO:0000313" key="1">
    <source>
        <dbReference type="EMBL" id="GAH55644.1"/>
    </source>
</evidence>
<proteinExistence type="predicted"/>
<dbReference type="AlphaFoldDB" id="X1HP88"/>
<sequence length="53" mass="5814">TLEAFMVSGMETTAGTQEILRGTYLHALNATGYQDESYIFCLASLRTALALRL</sequence>
<accession>X1HP88</accession>
<comment type="caution">
    <text evidence="1">The sequence shown here is derived from an EMBL/GenBank/DDBJ whole genome shotgun (WGS) entry which is preliminary data.</text>
</comment>
<reference evidence="1" key="1">
    <citation type="journal article" date="2014" name="Front. Microbiol.">
        <title>High frequency of phylogenetically diverse reductive dehalogenase-homologous genes in deep subseafloor sedimentary metagenomes.</title>
        <authorList>
            <person name="Kawai M."/>
            <person name="Futagami T."/>
            <person name="Toyoda A."/>
            <person name="Takaki Y."/>
            <person name="Nishi S."/>
            <person name="Hori S."/>
            <person name="Arai W."/>
            <person name="Tsubouchi T."/>
            <person name="Morono Y."/>
            <person name="Uchiyama I."/>
            <person name="Ito T."/>
            <person name="Fujiyama A."/>
            <person name="Inagaki F."/>
            <person name="Takami H."/>
        </authorList>
    </citation>
    <scope>NUCLEOTIDE SEQUENCE</scope>
    <source>
        <strain evidence="1">Expedition CK06-06</strain>
    </source>
</reference>
<name>X1HP88_9ZZZZ</name>
<gene>
    <name evidence="1" type="ORF">S03H2_26894</name>
</gene>
<dbReference type="EMBL" id="BARU01015816">
    <property type="protein sequence ID" value="GAH55644.1"/>
    <property type="molecule type" value="Genomic_DNA"/>
</dbReference>